<evidence type="ECO:0000313" key="3">
    <source>
        <dbReference type="Proteomes" id="UP000503640"/>
    </source>
</evidence>
<proteinExistence type="predicted"/>
<reference evidence="3" key="1">
    <citation type="journal article" date="2020" name="Appl. Environ. Microbiol.">
        <title>Diazotrophic Anaeromyxobacter Isolates from Soils.</title>
        <authorList>
            <person name="Masuda Y."/>
            <person name="Yamanaka H."/>
            <person name="Xu Z.X."/>
            <person name="Shiratori Y."/>
            <person name="Aono T."/>
            <person name="Amachi S."/>
            <person name="Senoo K."/>
            <person name="Itoh H."/>
        </authorList>
    </citation>
    <scope>NUCLEOTIDE SEQUENCE [LARGE SCALE GENOMIC DNA]</scope>
    <source>
        <strain evidence="3">R267</strain>
    </source>
</reference>
<dbReference type="EMBL" id="BJTG01000004">
    <property type="protein sequence ID" value="GEJ57411.1"/>
    <property type="molecule type" value="Genomic_DNA"/>
</dbReference>
<dbReference type="PANTHER" id="PTHR34322">
    <property type="entry name" value="TRANSPOSASE, Y1_TNP DOMAIN-CONTAINING"/>
    <property type="match status" value="1"/>
</dbReference>
<organism evidence="2 3">
    <name type="scientific">Anaeromyxobacter diazotrophicus</name>
    <dbReference type="NCBI Taxonomy" id="2590199"/>
    <lineage>
        <taxon>Bacteria</taxon>
        <taxon>Pseudomonadati</taxon>
        <taxon>Myxococcota</taxon>
        <taxon>Myxococcia</taxon>
        <taxon>Myxococcales</taxon>
        <taxon>Cystobacterineae</taxon>
        <taxon>Anaeromyxobacteraceae</taxon>
        <taxon>Anaeromyxobacter</taxon>
    </lineage>
</organism>
<dbReference type="AlphaFoldDB" id="A0A7I9VLZ0"/>
<dbReference type="InterPro" id="IPR002686">
    <property type="entry name" value="Transposase_17"/>
</dbReference>
<evidence type="ECO:0000259" key="1">
    <source>
        <dbReference type="SMART" id="SM01321"/>
    </source>
</evidence>
<gene>
    <name evidence="2" type="ORF">AMYX_21520</name>
</gene>
<feature type="domain" description="Transposase IS200-like" evidence="1">
    <location>
        <begin position="11"/>
        <end position="127"/>
    </location>
</feature>
<dbReference type="PANTHER" id="PTHR34322:SF2">
    <property type="entry name" value="TRANSPOSASE IS200-LIKE DOMAIN-CONTAINING PROTEIN"/>
    <property type="match status" value="1"/>
</dbReference>
<dbReference type="Gene3D" id="3.30.70.1290">
    <property type="entry name" value="Transposase IS200-like"/>
    <property type="match status" value="1"/>
</dbReference>
<dbReference type="SMART" id="SM01321">
    <property type="entry name" value="Y1_Tnp"/>
    <property type="match status" value="1"/>
</dbReference>
<dbReference type="RefSeq" id="WP_176064889.1">
    <property type="nucleotide sequence ID" value="NZ_BJTG01000004.1"/>
</dbReference>
<dbReference type="Proteomes" id="UP000503640">
    <property type="component" value="Unassembled WGS sequence"/>
</dbReference>
<comment type="caution">
    <text evidence="2">The sequence shown here is derived from an EMBL/GenBank/DDBJ whole genome shotgun (WGS) entry which is preliminary data.</text>
</comment>
<dbReference type="GO" id="GO:0006313">
    <property type="term" value="P:DNA transposition"/>
    <property type="evidence" value="ECO:0007669"/>
    <property type="project" value="InterPro"/>
</dbReference>
<name>A0A7I9VLZ0_9BACT</name>
<dbReference type="GO" id="GO:0004803">
    <property type="term" value="F:transposase activity"/>
    <property type="evidence" value="ECO:0007669"/>
    <property type="project" value="InterPro"/>
</dbReference>
<dbReference type="InterPro" id="IPR036515">
    <property type="entry name" value="Transposase_17_sf"/>
</dbReference>
<evidence type="ECO:0000313" key="2">
    <source>
        <dbReference type="EMBL" id="GEJ57411.1"/>
    </source>
</evidence>
<sequence length="221" mass="25603">MSRIPRRLLVEENSTNHCTWRSHGFSLVLDCDEACEKFLALVRKYKEKFGIQILSYCLMGTHPHVMCTATRGQRAFSDFWKLVNWGFARWYNRRTKGRGQVVMERLRSPLIQDGRHQLEVMRYGDLNPVRAKLTRSAAAWKWSSHRHYAYGEPNDLITDAPEYLALGATGPQRRKNYLHLFAQRFLKPLLVRRSDLVEAPFVGEASWLARRLLACGLSPPG</sequence>
<protein>
    <recommendedName>
        <fullName evidence="1">Transposase IS200-like domain-containing protein</fullName>
    </recommendedName>
</protein>
<keyword evidence="3" id="KW-1185">Reference proteome</keyword>
<dbReference type="SUPFAM" id="SSF143422">
    <property type="entry name" value="Transposase IS200-like"/>
    <property type="match status" value="1"/>
</dbReference>
<accession>A0A7I9VLZ0</accession>
<dbReference type="GO" id="GO:0003677">
    <property type="term" value="F:DNA binding"/>
    <property type="evidence" value="ECO:0007669"/>
    <property type="project" value="InterPro"/>
</dbReference>